<protein>
    <submittedName>
        <fullName evidence="7">Thiamine pyrophosphate protein</fullName>
    </submittedName>
</protein>
<accession>A0A3Q9DJW7</accession>
<reference evidence="7" key="1">
    <citation type="journal article" date="2018" name="ACS Chem. Biol.">
        <title>A Unique Biosynthetic Pathway in Bloom-Forming Cyanobacterial Genus Microcystis Jointly Assembles Cytotoxic Aeruginoguanidines and Microguanidines.</title>
        <authorList>
            <person name="Pancrace C."/>
            <person name="Ishida K."/>
            <person name="Briand E."/>
            <person name="Gatte Pichi D."/>
            <person name="Weiz A.R."/>
            <person name="Guljamow A."/>
            <person name="Scalvenzi T."/>
            <person name="Sassoon N."/>
            <person name="Hertweck C."/>
            <person name="Dittmann E."/>
            <person name="Gugger M."/>
        </authorList>
    </citation>
    <scope>NUCLEOTIDE SEQUENCE</scope>
    <source>
        <strain evidence="7">PCC 9805</strain>
    </source>
</reference>
<evidence type="ECO:0000256" key="3">
    <source>
        <dbReference type="RuleBase" id="RU362132"/>
    </source>
</evidence>
<name>A0A3Q9DJW7_9CHRO</name>
<gene>
    <name evidence="7" type="primary">agdQ</name>
</gene>
<dbReference type="EMBL" id="MH049495">
    <property type="protein sequence ID" value="AZP89473.1"/>
    <property type="molecule type" value="Genomic_DNA"/>
</dbReference>
<feature type="domain" description="Thiamine pyrophosphate enzyme TPP-binding" evidence="5">
    <location>
        <begin position="428"/>
        <end position="575"/>
    </location>
</feature>
<dbReference type="GO" id="GO:0000287">
    <property type="term" value="F:magnesium ion binding"/>
    <property type="evidence" value="ECO:0007669"/>
    <property type="project" value="InterPro"/>
</dbReference>
<dbReference type="CDD" id="cd00568">
    <property type="entry name" value="TPP_enzymes"/>
    <property type="match status" value="1"/>
</dbReference>
<dbReference type="Pfam" id="PF02775">
    <property type="entry name" value="TPP_enzyme_C"/>
    <property type="match status" value="1"/>
</dbReference>
<dbReference type="PANTHER" id="PTHR18968:SF13">
    <property type="entry name" value="ACETOLACTATE SYNTHASE CATALYTIC SUBUNIT, MITOCHONDRIAL"/>
    <property type="match status" value="1"/>
</dbReference>
<organism evidence="7">
    <name type="scientific">Microcystis sp. PCC 9805</name>
    <dbReference type="NCBI Taxonomy" id="717768"/>
    <lineage>
        <taxon>Bacteria</taxon>
        <taxon>Bacillati</taxon>
        <taxon>Cyanobacteriota</taxon>
        <taxon>Cyanophyceae</taxon>
        <taxon>Oscillatoriophycideae</taxon>
        <taxon>Chroococcales</taxon>
        <taxon>Microcystaceae</taxon>
        <taxon>Microcystis</taxon>
    </lineage>
</organism>
<evidence type="ECO:0000259" key="6">
    <source>
        <dbReference type="Pfam" id="PF02776"/>
    </source>
</evidence>
<dbReference type="SUPFAM" id="SSF52518">
    <property type="entry name" value="Thiamin diphosphate-binding fold (THDP-binding)"/>
    <property type="match status" value="2"/>
</dbReference>
<dbReference type="InterPro" id="IPR029061">
    <property type="entry name" value="THDP-binding"/>
</dbReference>
<feature type="domain" description="Thiamine pyrophosphate enzyme central" evidence="4">
    <location>
        <begin position="225"/>
        <end position="355"/>
    </location>
</feature>
<evidence type="ECO:0000259" key="5">
    <source>
        <dbReference type="Pfam" id="PF02775"/>
    </source>
</evidence>
<feature type="domain" description="Thiamine pyrophosphate enzyme N-terminal TPP-binding" evidence="6">
    <location>
        <begin position="21"/>
        <end position="134"/>
    </location>
</feature>
<evidence type="ECO:0000259" key="4">
    <source>
        <dbReference type="Pfam" id="PF00205"/>
    </source>
</evidence>
<sequence>MISQASSPITLTEPEQIQPRNMSDLIVDYLEQLGVEYVFGIPGGHNSAFYEALARSERRGGVRAVLTCHETGAAFMADGYARETGKIGVCCGTTGPGSTNFITGLASAYAEGIPLLVITAQTALPHFSWSAFQESSPDTIDTVAMFKHCTRYNTLVTHPNQLERKLAAALTTVLHSPFGPAHLSIPVNIFRVESPSSLAYPQVTTQAAALVDLKALDELDSTINNILDQGQTIAIWVGQDCREATPEIMALAELINASIVTTQGGKTCVNPYHPLVKGVFGFAGHQTARQALTDDSVALILAAGMNLGQWETSAWDQALLTKKIVHIHHARDYFKSSPMASLHIQGTIKTTLAELLKRLQKTRQRGQLKPELSASLFPEISPPYQPAQITVKQPDSYRLSEDNSPVKPQQLIGELLQHLPPETRYLVDVGNWLAWTIHYFFPPRPENFRLAVATAPMGWGIGSAIGTAMGAKNTPVVCLTGDGCFLMHGNELAVAVAEKLPIIFIILNDQSFGMVKHRHLQTGVEPLEFALPSVDFSQIARGMGANGYIIRNSQDLQGLDYEAIYRDGKPTVLDVRIDSEYVPPIGMF</sequence>
<dbReference type="InterPro" id="IPR012000">
    <property type="entry name" value="Thiamin_PyroP_enz_cen_dom"/>
</dbReference>
<comment type="similarity">
    <text evidence="1 3">Belongs to the TPP enzyme family.</text>
</comment>
<dbReference type="InterPro" id="IPR045229">
    <property type="entry name" value="TPP_enz"/>
</dbReference>
<dbReference type="GO" id="GO:0009097">
    <property type="term" value="P:isoleucine biosynthetic process"/>
    <property type="evidence" value="ECO:0007669"/>
    <property type="project" value="TreeGrafter"/>
</dbReference>
<dbReference type="GO" id="GO:0009099">
    <property type="term" value="P:L-valine biosynthetic process"/>
    <property type="evidence" value="ECO:0007669"/>
    <property type="project" value="TreeGrafter"/>
</dbReference>
<keyword evidence="2 3" id="KW-0786">Thiamine pyrophosphate</keyword>
<dbReference type="Gene3D" id="3.40.50.1220">
    <property type="entry name" value="TPP-binding domain"/>
    <property type="match status" value="1"/>
</dbReference>
<evidence type="ECO:0000256" key="2">
    <source>
        <dbReference type="ARBA" id="ARBA00023052"/>
    </source>
</evidence>
<dbReference type="AlphaFoldDB" id="A0A3Q9DJW7"/>
<dbReference type="InterPro" id="IPR012001">
    <property type="entry name" value="Thiamin_PyroP_enz_TPP-bd_dom"/>
</dbReference>
<dbReference type="GO" id="GO:0050660">
    <property type="term" value="F:flavin adenine dinucleotide binding"/>
    <property type="evidence" value="ECO:0007669"/>
    <property type="project" value="TreeGrafter"/>
</dbReference>
<dbReference type="GO" id="GO:0005948">
    <property type="term" value="C:acetolactate synthase complex"/>
    <property type="evidence" value="ECO:0007669"/>
    <property type="project" value="TreeGrafter"/>
</dbReference>
<dbReference type="SUPFAM" id="SSF52467">
    <property type="entry name" value="DHS-like NAD/FAD-binding domain"/>
    <property type="match status" value="1"/>
</dbReference>
<dbReference type="FunFam" id="3.40.50.970:FF:000007">
    <property type="entry name" value="Acetolactate synthase"/>
    <property type="match status" value="1"/>
</dbReference>
<proteinExistence type="inferred from homology"/>
<evidence type="ECO:0000256" key="1">
    <source>
        <dbReference type="ARBA" id="ARBA00007812"/>
    </source>
</evidence>
<dbReference type="Pfam" id="PF02776">
    <property type="entry name" value="TPP_enzyme_N"/>
    <property type="match status" value="1"/>
</dbReference>
<dbReference type="InterPro" id="IPR029035">
    <property type="entry name" value="DHS-like_NAD/FAD-binding_dom"/>
</dbReference>
<dbReference type="InterPro" id="IPR011766">
    <property type="entry name" value="TPP_enzyme_TPP-bd"/>
</dbReference>
<dbReference type="CDD" id="cd07035">
    <property type="entry name" value="TPP_PYR_POX_like"/>
    <property type="match status" value="1"/>
</dbReference>
<dbReference type="GO" id="GO:0030976">
    <property type="term" value="F:thiamine pyrophosphate binding"/>
    <property type="evidence" value="ECO:0007669"/>
    <property type="project" value="InterPro"/>
</dbReference>
<dbReference type="PANTHER" id="PTHR18968">
    <property type="entry name" value="THIAMINE PYROPHOSPHATE ENZYMES"/>
    <property type="match status" value="1"/>
</dbReference>
<evidence type="ECO:0000313" key="7">
    <source>
        <dbReference type="EMBL" id="AZP89473.1"/>
    </source>
</evidence>
<dbReference type="Pfam" id="PF00205">
    <property type="entry name" value="TPP_enzyme_M"/>
    <property type="match status" value="1"/>
</dbReference>
<dbReference type="GO" id="GO:0003984">
    <property type="term" value="F:acetolactate synthase activity"/>
    <property type="evidence" value="ECO:0007669"/>
    <property type="project" value="TreeGrafter"/>
</dbReference>
<dbReference type="Gene3D" id="3.40.50.970">
    <property type="match status" value="2"/>
</dbReference>